<evidence type="ECO:0000259" key="35">
    <source>
        <dbReference type="PROSITE" id="PS50067"/>
    </source>
</evidence>
<sequence length="1787" mass="201289">MMGWIDRVVPQPPVPHVTEETPVQELEPAKASTGKAGGPKDAADQARTEGTKGTKTQAKSKSSPSESTPVAEKGQPEAVTALSPQSVAVDGGRIFSWFVQGLEKVMPQPVSREKQDTQGVATATSNPVEQIRVAPGEQEETHLILKEIDDDQINEEMTVWAHKAELEADAHPLPTIQEEPQEEENRKQEEEDRKKEEEEERKQDEEERKKEEEERKIEEDRKKDEEEREEDRKKEEEALRVEQLEEVEIRDPEGAPVQVWRGPAPPSPAIIVLPHGAGNCPTVEIKAVDSPGRAVEIHGSHGALPAPNLLAVPGAASPRYGWPCPARSLPPPSPPGRERVLPERIGSASSLSSAVINTRLQELVRLFKERTEKVKEKLIDPDVTSDDESPVASPTKPAPAPVPAPGGELEGDKPLGDDHYCEMLCCTFKHRPWLARLKSYQFPSSIDPLTNLMYVLWLFFVVMAWNWNCWLIPVRWAFPYQTPANIHYWLLVDYLCDLIYLLDILIFQTRLQFVQGGDIITDKKAMKENYLRSQRFKMDVLCLLPLDFFYFKVGVNPLLRFPRCLKYMAFFEFNNRLEAILTKAYIYRVIRTTAYLLYSLHVNSCLYYWASAYEGLGSTTWVYDGEGNSYIRCYYWAVKTLITIGGLPDPKTLFEIVFQLLNYFTGVFAFSVMIGQMRDVVGAATAGQTYYRSCMDSTIKYMNFYKIPRTVQNRVKTWYEYTWHSQGMLDESELLVQLPDKMRLDIAIDVNYNIVSKVALFQGCDRQMIFDMLKRLRSVVYLPNDYVCKKGEIGREMYIIQAGQVQVLGGPDGKSVLVTLKAGSVFGEISLLAAGGGNRRTANVVAHGFANLFILEKKDLNEILVHYPESQKLLRKKAKKMLKSNNKPKDEKGGPADPLIIPPRADTPKLFKAALAATGRMGGKGALGRLRWRLKELKAMQEGQALRDTTCKRREEPRPRAPAPAPEEPPASPREPEAAAAVQAASTMNLEKPGGRLCSGKRATLPTARPFPVIQEVMASMAHLQKEKLRLQEELLELQEKLTTQENNELSLSLQLQGQVETLKAKLLEQAQEISRLRSEQGGTDAEKHRDLLAAENERLRQEMKACEGELRELQRQQQAPCRDCPHLQENTKLQEQLSQLQQEAEETRAKLVELDLEVQQKTNRLAEVELRLKDSLAERAEEEERLSRRLRDSQETIASLKSQPQQIKYIIKTVEVESAKAKQALCETQSRNQYLQEQVGMQKQVLKEMEQQLQRSQKTEAQLRAQIMMYEAELERAHGQMLEEMQAMEEEKNHAIEEAFSRAQVEMKAVHENLAGVRTNLLTLQPALRTLTHDYNNLKRQVRDFPVLLQETLRSARAEISQAIEEVHSTNRELLRKYRRELQLRKKCHNELVRLKGNIRVFGRVRPITKEDGDGPEAANAVTFDADDDAVLYLLHKGKQVSFELDKVFPPQASQEEVFQEVQALVTSCIDGYNVCIFAYGQTGAGKTYTMEGTAANPGINQRALQLLFSEVRGKAADWDYAITVSAAEIYNEALRDLLGKEPQEKLEIKLCPDGSGQLYVPGLTEFRVQSVEDINKVFEFGHIKRVTECTNLNEHSSRSHALLIVTVRGLDRSTGLRTTGKLNLVDLAGSERVGRSGAEGSRLREAQHINKSLSALGDVIYALRSRQGHVPFRNSKLTYLLQDSLSGDSKTLMMVQVSPAEKNTSETLCSLKFAERVRSVELGPVSRKAELGSWPSQEHLEGDSPGSTASPGRGHASPSPGQLSSRSASIRRKLQTSGKLRPVPL</sequence>
<keyword evidence="6" id="KW-0963">Cytoplasm</keyword>
<dbReference type="CDD" id="cd01366">
    <property type="entry name" value="KISc_C_terminal"/>
    <property type="match status" value="1"/>
</dbReference>
<dbReference type="InterPro" id="IPR001752">
    <property type="entry name" value="Kinesin_motor_dom"/>
</dbReference>
<keyword evidence="8" id="KW-0597">Phosphoprotein</keyword>
<dbReference type="GO" id="GO:0005813">
    <property type="term" value="C:centrosome"/>
    <property type="evidence" value="ECO:0007669"/>
    <property type="project" value="UniProtKB-SubCell"/>
</dbReference>
<feature type="binding site" evidence="30">
    <location>
        <begin position="1482"/>
        <end position="1489"/>
    </location>
    <ligand>
        <name>ATP</name>
        <dbReference type="ChEBI" id="CHEBI:30616"/>
    </ligand>
</feature>
<feature type="compositionally biased region" description="Basic and acidic residues" evidence="32">
    <location>
        <begin position="183"/>
        <end position="253"/>
    </location>
</feature>
<dbReference type="GO" id="GO:0044877">
    <property type="term" value="F:protein-containing complex binding"/>
    <property type="evidence" value="ECO:0007669"/>
    <property type="project" value="TreeGrafter"/>
</dbReference>
<keyword evidence="14" id="KW-0965">Cell junction</keyword>
<dbReference type="GO" id="GO:0001750">
    <property type="term" value="C:photoreceptor outer segment"/>
    <property type="evidence" value="ECO:0007669"/>
    <property type="project" value="TreeGrafter"/>
</dbReference>
<accession>A0A8K1LTX2</accession>
<comment type="caution">
    <text evidence="36">The sequence shown here is derived from an EMBL/GenBank/DDBJ whole genome shotgun (WGS) entry which is preliminary data.</text>
</comment>
<evidence type="ECO:0000256" key="15">
    <source>
        <dbReference type="ARBA" id="ARBA00022989"/>
    </source>
</evidence>
<keyword evidence="22" id="KW-1071">Ligand-gated ion channel</keyword>
<dbReference type="PROSITE" id="PS50042">
    <property type="entry name" value="CNMP_BINDING_3"/>
    <property type="match status" value="1"/>
</dbReference>
<keyword evidence="5" id="KW-0813">Transport</keyword>
<dbReference type="SMART" id="SM00100">
    <property type="entry name" value="cNMP"/>
    <property type="match status" value="1"/>
</dbReference>
<evidence type="ECO:0000256" key="21">
    <source>
        <dbReference type="ARBA" id="ARBA00023212"/>
    </source>
</evidence>
<evidence type="ECO:0000256" key="13">
    <source>
        <dbReference type="ARBA" id="ARBA00022840"/>
    </source>
</evidence>
<dbReference type="FunFam" id="1.10.287.630:FF:000001">
    <property type="entry name" value="Cyclic nucleotide-gated channel alpha 3"/>
    <property type="match status" value="1"/>
</dbReference>
<evidence type="ECO:0000256" key="19">
    <source>
        <dbReference type="ARBA" id="ARBA00023136"/>
    </source>
</evidence>
<comment type="subcellular location">
    <subcellularLocation>
        <location evidence="4">Cell junction</location>
        <location evidence="4">Adherens junction</location>
    </subcellularLocation>
    <subcellularLocation>
        <location evidence="3">Cytoplasm</location>
        <location evidence="3">Cytoskeleton</location>
        <location evidence="3">Microtubule organizing center</location>
        <location evidence="3">Centrosome</location>
    </subcellularLocation>
    <subcellularLocation>
        <location evidence="2">Cytoplasmic vesicle membrane</location>
        <topology evidence="2">Peripheral membrane protein</topology>
    </subcellularLocation>
    <subcellularLocation>
        <location evidence="1">Membrane</location>
        <topology evidence="1">Multi-pass membrane protein</topology>
    </subcellularLocation>
</comment>
<comment type="function">
    <text evidence="28">Minus-end microtubule-dependent motor protein. Involved in apically targeted transport. Required for zonula adherens maintenance.</text>
</comment>
<name>A0A8K1LTX2_9PASS</name>
<dbReference type="SUPFAM" id="SSF81324">
    <property type="entry name" value="Voltage-gated potassium channels"/>
    <property type="match status" value="1"/>
</dbReference>
<dbReference type="GO" id="GO:0005886">
    <property type="term" value="C:plasma membrane"/>
    <property type="evidence" value="ECO:0007669"/>
    <property type="project" value="TreeGrafter"/>
</dbReference>
<organism evidence="36 37">
    <name type="scientific">Zosterops borbonicus</name>
    <dbReference type="NCBI Taxonomy" id="364589"/>
    <lineage>
        <taxon>Eukaryota</taxon>
        <taxon>Metazoa</taxon>
        <taxon>Chordata</taxon>
        <taxon>Craniata</taxon>
        <taxon>Vertebrata</taxon>
        <taxon>Euteleostomi</taxon>
        <taxon>Archelosauria</taxon>
        <taxon>Archosauria</taxon>
        <taxon>Dinosauria</taxon>
        <taxon>Saurischia</taxon>
        <taxon>Theropoda</taxon>
        <taxon>Coelurosauria</taxon>
        <taxon>Aves</taxon>
        <taxon>Neognathae</taxon>
        <taxon>Neoaves</taxon>
        <taxon>Telluraves</taxon>
        <taxon>Australaves</taxon>
        <taxon>Passeriformes</taxon>
        <taxon>Sylvioidea</taxon>
        <taxon>Zosteropidae</taxon>
        <taxon>Zosterops</taxon>
    </lineage>
</organism>
<dbReference type="InterPro" id="IPR018488">
    <property type="entry name" value="cNMP-bd_CS"/>
</dbReference>
<gene>
    <name evidence="36" type="ORF">HGM15179_001284</name>
</gene>
<evidence type="ECO:0000256" key="29">
    <source>
        <dbReference type="ARBA" id="ARBA00073326"/>
    </source>
</evidence>
<evidence type="ECO:0000259" key="34">
    <source>
        <dbReference type="PROSITE" id="PS50042"/>
    </source>
</evidence>
<evidence type="ECO:0000256" key="6">
    <source>
        <dbReference type="ARBA" id="ARBA00022490"/>
    </source>
</evidence>
<dbReference type="GO" id="GO:0005222">
    <property type="term" value="F:intracellularly cAMP-activated cation channel activity"/>
    <property type="evidence" value="ECO:0007669"/>
    <property type="project" value="TreeGrafter"/>
</dbReference>
<evidence type="ECO:0000256" key="33">
    <source>
        <dbReference type="SAM" id="Phobius"/>
    </source>
</evidence>
<feature type="region of interest" description="Disordered" evidence="32">
    <location>
        <begin position="378"/>
        <end position="409"/>
    </location>
</feature>
<evidence type="ECO:0000256" key="1">
    <source>
        <dbReference type="ARBA" id="ARBA00004141"/>
    </source>
</evidence>
<dbReference type="SUPFAM" id="SSF51206">
    <property type="entry name" value="cAMP-binding domain-like"/>
    <property type="match status" value="1"/>
</dbReference>
<keyword evidence="13 30" id="KW-0067">ATP-binding</keyword>
<dbReference type="Proteomes" id="UP000796761">
    <property type="component" value="Unassembled WGS sequence"/>
</dbReference>
<evidence type="ECO:0000313" key="36">
    <source>
        <dbReference type="EMBL" id="TRZ25937.1"/>
    </source>
</evidence>
<evidence type="ECO:0000256" key="24">
    <source>
        <dbReference type="ARBA" id="ARBA00023305"/>
    </source>
</evidence>
<dbReference type="PROSITE" id="PS50067">
    <property type="entry name" value="KINESIN_MOTOR_2"/>
    <property type="match status" value="1"/>
</dbReference>
<dbReference type="GO" id="GO:0001895">
    <property type="term" value="P:retina homeostasis"/>
    <property type="evidence" value="ECO:0007669"/>
    <property type="project" value="TreeGrafter"/>
</dbReference>
<evidence type="ECO:0000256" key="12">
    <source>
        <dbReference type="ARBA" id="ARBA00022741"/>
    </source>
</evidence>
<dbReference type="FunFam" id="3.40.850.10:FF:000022">
    <property type="entry name" value="Kinesin-like protein"/>
    <property type="match status" value="1"/>
</dbReference>
<feature type="compositionally biased region" description="Pro residues" evidence="32">
    <location>
        <begin position="960"/>
        <end position="973"/>
    </location>
</feature>
<dbReference type="GO" id="GO:0007601">
    <property type="term" value="P:visual perception"/>
    <property type="evidence" value="ECO:0007669"/>
    <property type="project" value="UniProtKB-KW"/>
</dbReference>
<keyword evidence="21" id="KW-0206">Cytoskeleton</keyword>
<evidence type="ECO:0000256" key="17">
    <source>
        <dbReference type="ARBA" id="ARBA00023054"/>
    </source>
</evidence>
<evidence type="ECO:0000256" key="4">
    <source>
        <dbReference type="ARBA" id="ARBA00004536"/>
    </source>
</evidence>
<dbReference type="Gene3D" id="1.10.287.630">
    <property type="entry name" value="Helix hairpin bin"/>
    <property type="match status" value="1"/>
</dbReference>
<dbReference type="PANTHER" id="PTHR45638:SF16">
    <property type="entry name" value="CYCLIC NUCLEOTIDE-GATED CATION CHANNEL BETA-1"/>
    <property type="match status" value="1"/>
</dbReference>
<dbReference type="InterPro" id="IPR027417">
    <property type="entry name" value="P-loop_NTPase"/>
</dbReference>
<reference evidence="36" key="1">
    <citation type="submission" date="2019-04" db="EMBL/GenBank/DDBJ databases">
        <title>Genome assembly of Zosterops borbonicus 15179.</title>
        <authorList>
            <person name="Leroy T."/>
            <person name="Anselmetti Y."/>
            <person name="Tilak M.-K."/>
            <person name="Nabholz B."/>
        </authorList>
    </citation>
    <scope>NUCLEOTIDE SEQUENCE</scope>
    <source>
        <strain evidence="36">HGM_15179</strain>
        <tissue evidence="36">Muscle</tissue>
    </source>
</reference>
<keyword evidence="19 33" id="KW-0472">Membrane</keyword>
<dbReference type="InterPro" id="IPR050866">
    <property type="entry name" value="CNG_cation_channel"/>
</dbReference>
<feature type="region of interest" description="Disordered" evidence="32">
    <location>
        <begin position="1"/>
        <end position="84"/>
    </location>
</feature>
<evidence type="ECO:0000256" key="28">
    <source>
        <dbReference type="ARBA" id="ARBA00060102"/>
    </source>
</evidence>
<dbReference type="Gene3D" id="3.40.850.10">
    <property type="entry name" value="Kinesin motor domain"/>
    <property type="match status" value="1"/>
</dbReference>
<dbReference type="PRINTS" id="PR00380">
    <property type="entry name" value="KINESINHEAVY"/>
</dbReference>
<feature type="region of interest" description="Disordered" evidence="32">
    <location>
        <begin position="1731"/>
        <end position="1787"/>
    </location>
</feature>
<evidence type="ECO:0000256" key="25">
    <source>
        <dbReference type="ARBA" id="ARBA00023329"/>
    </source>
</evidence>
<dbReference type="InterPro" id="IPR018490">
    <property type="entry name" value="cNMP-bd_dom_sf"/>
</dbReference>
<feature type="region of interest" description="Disordered" evidence="32">
    <location>
        <begin position="107"/>
        <end position="129"/>
    </location>
</feature>
<proteinExistence type="inferred from homology"/>
<dbReference type="Gene3D" id="2.60.120.10">
    <property type="entry name" value="Jelly Rolls"/>
    <property type="match status" value="1"/>
</dbReference>
<feature type="transmembrane region" description="Helical" evidence="33">
    <location>
        <begin position="452"/>
        <end position="474"/>
    </location>
</feature>
<comment type="similarity">
    <text evidence="30">Belongs to the TRAFAC class myosin-kinesin ATPase superfamily. Kinesin family.</text>
</comment>
<dbReference type="Pfam" id="PF00027">
    <property type="entry name" value="cNMP_binding"/>
    <property type="match status" value="1"/>
</dbReference>
<evidence type="ECO:0000256" key="2">
    <source>
        <dbReference type="ARBA" id="ARBA00004284"/>
    </source>
</evidence>
<dbReference type="FunFam" id="2.60.120.10:FF:000020">
    <property type="entry name" value="Cyclic nucleotide-gated channel beta 3"/>
    <property type="match status" value="1"/>
</dbReference>
<evidence type="ECO:0000256" key="10">
    <source>
        <dbReference type="ARBA" id="ARBA00022692"/>
    </source>
</evidence>
<feature type="transmembrane region" description="Helical" evidence="33">
    <location>
        <begin position="486"/>
        <end position="507"/>
    </location>
</feature>
<feature type="coiled-coil region" evidence="31">
    <location>
        <begin position="1014"/>
        <end position="1204"/>
    </location>
</feature>
<dbReference type="PROSITE" id="PS00888">
    <property type="entry name" value="CNMP_BINDING_1"/>
    <property type="match status" value="1"/>
</dbReference>
<dbReference type="GO" id="GO:0030659">
    <property type="term" value="C:cytoplasmic vesicle membrane"/>
    <property type="evidence" value="ECO:0007669"/>
    <property type="project" value="UniProtKB-SubCell"/>
</dbReference>
<evidence type="ECO:0000256" key="31">
    <source>
        <dbReference type="SAM" id="Coils"/>
    </source>
</evidence>
<evidence type="ECO:0000256" key="30">
    <source>
        <dbReference type="PROSITE-ProRule" id="PRU00283"/>
    </source>
</evidence>
<feature type="coiled-coil region" evidence="31">
    <location>
        <begin position="1247"/>
        <end position="1299"/>
    </location>
</feature>
<dbReference type="OrthoDB" id="3176171at2759"/>
<dbReference type="InterPro" id="IPR014710">
    <property type="entry name" value="RmlC-like_jellyroll"/>
</dbReference>
<evidence type="ECO:0000256" key="18">
    <source>
        <dbReference type="ARBA" id="ARBA00023065"/>
    </source>
</evidence>
<keyword evidence="18" id="KW-0406">Ion transport</keyword>
<evidence type="ECO:0000256" key="5">
    <source>
        <dbReference type="ARBA" id="ARBA00022448"/>
    </source>
</evidence>
<keyword evidence="9" id="KW-0716">Sensory transduction</keyword>
<feature type="region of interest" description="Disordered" evidence="32">
    <location>
        <begin position="159"/>
        <end position="262"/>
    </location>
</feature>
<dbReference type="FunFam" id="1.10.287.70:FF:000072">
    <property type="entry name" value="Cyclic nucleotide gated channel beta 3"/>
    <property type="match status" value="1"/>
</dbReference>
<keyword evidence="16" id="KW-0142">cGMP-binding</keyword>
<feature type="compositionally biased region" description="Basic and acidic residues" evidence="32">
    <location>
        <begin position="41"/>
        <end position="52"/>
    </location>
</feature>
<evidence type="ECO:0000256" key="7">
    <source>
        <dbReference type="ARBA" id="ARBA00022535"/>
    </source>
</evidence>
<dbReference type="SUPFAM" id="SSF52540">
    <property type="entry name" value="P-loop containing nucleoside triphosphate hydrolases"/>
    <property type="match status" value="1"/>
</dbReference>
<keyword evidence="20 30" id="KW-0505">Motor protein</keyword>
<keyword evidence="12 30" id="KW-0547">Nucleotide-binding</keyword>
<evidence type="ECO:0000256" key="9">
    <source>
        <dbReference type="ARBA" id="ARBA00022606"/>
    </source>
</evidence>
<dbReference type="SMART" id="SM00129">
    <property type="entry name" value="KISc"/>
    <property type="match status" value="1"/>
</dbReference>
<dbReference type="CDD" id="cd00038">
    <property type="entry name" value="CAP_ED"/>
    <property type="match status" value="1"/>
</dbReference>
<evidence type="ECO:0000256" key="20">
    <source>
        <dbReference type="ARBA" id="ARBA00023175"/>
    </source>
</evidence>
<feature type="compositionally biased region" description="Basic and acidic residues" evidence="32">
    <location>
        <begin position="949"/>
        <end position="959"/>
    </location>
</feature>
<evidence type="ECO:0000256" key="8">
    <source>
        <dbReference type="ARBA" id="ARBA00022553"/>
    </source>
</evidence>
<keyword evidence="25" id="KW-0968">Cytoplasmic vesicle</keyword>
<feature type="domain" description="Kinesin motor" evidence="35">
    <location>
        <begin position="1399"/>
        <end position="1722"/>
    </location>
</feature>
<evidence type="ECO:0000256" key="11">
    <source>
        <dbReference type="ARBA" id="ARBA00022701"/>
    </source>
</evidence>
<dbReference type="PROSITE" id="PS00411">
    <property type="entry name" value="KINESIN_MOTOR_1"/>
    <property type="match status" value="1"/>
</dbReference>
<keyword evidence="17 31" id="KW-0175">Coiled coil</keyword>
<dbReference type="PROSITE" id="PS00889">
    <property type="entry name" value="CNMP_BINDING_2"/>
    <property type="match status" value="1"/>
</dbReference>
<keyword evidence="11" id="KW-0493">Microtubule</keyword>
<comment type="catalytic activity">
    <reaction evidence="26">
        <text>K(+)(in) = K(+)(out)</text>
        <dbReference type="Rhea" id="RHEA:29463"/>
        <dbReference type="ChEBI" id="CHEBI:29103"/>
    </reaction>
</comment>
<dbReference type="GO" id="GO:0005874">
    <property type="term" value="C:microtubule"/>
    <property type="evidence" value="ECO:0007669"/>
    <property type="project" value="UniProtKB-KW"/>
</dbReference>
<dbReference type="InterPro" id="IPR000595">
    <property type="entry name" value="cNMP-bd_dom"/>
</dbReference>
<evidence type="ECO:0000256" key="3">
    <source>
        <dbReference type="ARBA" id="ARBA00004300"/>
    </source>
</evidence>
<evidence type="ECO:0000256" key="26">
    <source>
        <dbReference type="ARBA" id="ARBA00034430"/>
    </source>
</evidence>
<dbReference type="GO" id="GO:0003777">
    <property type="term" value="F:microtubule motor activity"/>
    <property type="evidence" value="ECO:0007669"/>
    <property type="project" value="InterPro"/>
</dbReference>
<dbReference type="PANTHER" id="PTHR45638">
    <property type="entry name" value="CYCLIC NUCLEOTIDE-GATED CATION CHANNEL SUBUNIT A"/>
    <property type="match status" value="1"/>
</dbReference>
<keyword evidence="37" id="KW-1185">Reference proteome</keyword>
<dbReference type="GO" id="GO:0030553">
    <property type="term" value="F:cGMP binding"/>
    <property type="evidence" value="ECO:0007669"/>
    <property type="project" value="UniProtKB-KW"/>
</dbReference>
<evidence type="ECO:0000313" key="37">
    <source>
        <dbReference type="Proteomes" id="UP000796761"/>
    </source>
</evidence>
<keyword evidence="7" id="KW-0140">cGMP</keyword>
<dbReference type="GO" id="GO:0005524">
    <property type="term" value="F:ATP binding"/>
    <property type="evidence" value="ECO:0007669"/>
    <property type="project" value="UniProtKB-UniRule"/>
</dbReference>
<feature type="compositionally biased region" description="Polar residues" evidence="32">
    <location>
        <begin position="117"/>
        <end position="128"/>
    </location>
</feature>
<dbReference type="GO" id="GO:0017071">
    <property type="term" value="C:intracellular cyclic nucleotide activated cation channel complex"/>
    <property type="evidence" value="ECO:0007669"/>
    <property type="project" value="TreeGrafter"/>
</dbReference>
<feature type="compositionally biased region" description="Polar residues" evidence="32">
    <location>
        <begin position="1761"/>
        <end position="1770"/>
    </location>
</feature>
<dbReference type="InterPro" id="IPR019821">
    <property type="entry name" value="Kinesin_motor_CS"/>
</dbReference>
<dbReference type="GO" id="GO:0008017">
    <property type="term" value="F:microtubule binding"/>
    <property type="evidence" value="ECO:0007669"/>
    <property type="project" value="InterPro"/>
</dbReference>
<keyword evidence="15 33" id="KW-1133">Transmembrane helix</keyword>
<comment type="catalytic activity">
    <reaction evidence="27">
        <text>Na(+)(in) = Na(+)(out)</text>
        <dbReference type="Rhea" id="RHEA:34963"/>
        <dbReference type="ChEBI" id="CHEBI:29101"/>
    </reaction>
</comment>
<evidence type="ECO:0000256" key="23">
    <source>
        <dbReference type="ARBA" id="ARBA00023303"/>
    </source>
</evidence>
<feature type="compositionally biased region" description="Polar residues" evidence="32">
    <location>
        <begin position="53"/>
        <end position="68"/>
    </location>
</feature>
<keyword evidence="10 33" id="KW-0812">Transmembrane</keyword>
<dbReference type="EMBL" id="SWJQ01000020">
    <property type="protein sequence ID" value="TRZ25937.1"/>
    <property type="molecule type" value="Genomic_DNA"/>
</dbReference>
<evidence type="ECO:0000256" key="14">
    <source>
        <dbReference type="ARBA" id="ARBA00022949"/>
    </source>
</evidence>
<keyword evidence="24" id="KW-0844">Vision</keyword>
<dbReference type="GO" id="GO:0005912">
    <property type="term" value="C:adherens junction"/>
    <property type="evidence" value="ECO:0007669"/>
    <property type="project" value="UniProtKB-SubCell"/>
</dbReference>
<dbReference type="Pfam" id="PF00225">
    <property type="entry name" value="Kinesin"/>
    <property type="match status" value="1"/>
</dbReference>
<keyword evidence="23" id="KW-0407">Ion channel</keyword>
<dbReference type="InterPro" id="IPR036961">
    <property type="entry name" value="Kinesin_motor_dom_sf"/>
</dbReference>
<evidence type="ECO:0000256" key="16">
    <source>
        <dbReference type="ARBA" id="ARBA00022992"/>
    </source>
</evidence>
<dbReference type="GO" id="GO:0007018">
    <property type="term" value="P:microtubule-based movement"/>
    <property type="evidence" value="ECO:0007669"/>
    <property type="project" value="InterPro"/>
</dbReference>
<protein>
    <recommendedName>
        <fullName evidence="29">Kinesin-like protein KIFC3</fullName>
    </recommendedName>
</protein>
<dbReference type="GO" id="GO:0005223">
    <property type="term" value="F:intracellularly cGMP-activated cation channel activity"/>
    <property type="evidence" value="ECO:0007669"/>
    <property type="project" value="TreeGrafter"/>
</dbReference>
<evidence type="ECO:0000256" key="27">
    <source>
        <dbReference type="ARBA" id="ARBA00036239"/>
    </source>
</evidence>
<feature type="region of interest" description="Disordered" evidence="32">
    <location>
        <begin position="882"/>
        <end position="903"/>
    </location>
</feature>
<feature type="region of interest" description="Disordered" evidence="32">
    <location>
        <begin position="941"/>
        <end position="977"/>
    </location>
</feature>
<evidence type="ECO:0000256" key="32">
    <source>
        <dbReference type="SAM" id="MobiDB-lite"/>
    </source>
</evidence>
<dbReference type="Gene3D" id="1.10.287.70">
    <property type="match status" value="1"/>
</dbReference>
<evidence type="ECO:0000256" key="22">
    <source>
        <dbReference type="ARBA" id="ARBA00023286"/>
    </source>
</evidence>
<feature type="domain" description="Cyclic nucleotide-binding" evidence="34">
    <location>
        <begin position="760"/>
        <end position="864"/>
    </location>
</feature>
<dbReference type="GO" id="GO:0005871">
    <property type="term" value="C:kinesin complex"/>
    <property type="evidence" value="ECO:0007669"/>
    <property type="project" value="UniProtKB-ARBA"/>
</dbReference>